<proteinExistence type="predicted"/>
<accession>K4R7S7</accession>
<dbReference type="KEGG" id="sdv:BN159_4756"/>
<dbReference type="STRING" id="1214101.BN159_4756"/>
<protein>
    <recommendedName>
        <fullName evidence="1">CdiI immunity protein domain-containing protein</fullName>
    </recommendedName>
</protein>
<feature type="domain" description="CdiI immunity protein" evidence="1">
    <location>
        <begin position="13"/>
        <end position="100"/>
    </location>
</feature>
<dbReference type="RefSeq" id="WP_015659477.1">
    <property type="nucleotide sequence ID" value="NC_020504.1"/>
</dbReference>
<dbReference type="EMBL" id="HE971709">
    <property type="protein sequence ID" value="CCK29135.1"/>
    <property type="molecule type" value="Genomic_DNA"/>
</dbReference>
<name>K4R7S7_STRDJ</name>
<evidence type="ECO:0000259" key="1">
    <source>
        <dbReference type="Pfam" id="PF18593"/>
    </source>
</evidence>
<dbReference type="PATRIC" id="fig|1214101.3.peg.4818"/>
<dbReference type="Proteomes" id="UP000008043">
    <property type="component" value="Chromosome"/>
</dbReference>
<dbReference type="OrthoDB" id="4135481at2"/>
<dbReference type="HOGENOM" id="CLU_2234979_0_0_11"/>
<dbReference type="eggNOG" id="ENOG5031CRY">
    <property type="taxonomic scope" value="Bacteria"/>
</dbReference>
<gene>
    <name evidence="2" type="ORF">BN159_4756</name>
</gene>
<evidence type="ECO:0000313" key="2">
    <source>
        <dbReference type="EMBL" id="CCK29135.1"/>
    </source>
</evidence>
<dbReference type="InterPro" id="IPR041129">
    <property type="entry name" value="CdiI_2"/>
</dbReference>
<reference evidence="2 3" key="1">
    <citation type="journal article" date="2012" name="J. Bacteriol.">
        <title>Genome sequence of the bacterium Streptomyces davawensis JCM 4913 and heterologous production of the unique antibiotic roseoflavin.</title>
        <authorList>
            <person name="Jankowitsch F."/>
            <person name="Schwarz J."/>
            <person name="Ruckert C."/>
            <person name="Gust B."/>
            <person name="Szczepanowski R."/>
            <person name="Blom J."/>
            <person name="Pelzer S."/>
            <person name="Kalinowski J."/>
            <person name="Mack M."/>
        </authorList>
    </citation>
    <scope>NUCLEOTIDE SEQUENCE [LARGE SCALE GENOMIC DNA]</scope>
    <source>
        <strain evidence="3">DSM 101723 / JCM 4913 / KCC S-0913 / 768</strain>
    </source>
</reference>
<dbReference type="Pfam" id="PF18593">
    <property type="entry name" value="CdiI_2"/>
    <property type="match status" value="1"/>
</dbReference>
<dbReference type="AlphaFoldDB" id="K4R7S7"/>
<sequence length="105" mass="12107">MNSQNAWEWNERFLALSQLLGAYFCQDFPDWYGSWEEAIDDYLGDMDGEEAGRAAEEITQILAIVTSDQELKQATHILGLELLPPRGMTLRRWLEGMRHRISSAM</sequence>
<keyword evidence="3" id="KW-1185">Reference proteome</keyword>
<evidence type="ECO:0000313" key="3">
    <source>
        <dbReference type="Proteomes" id="UP000008043"/>
    </source>
</evidence>
<organism evidence="2 3">
    <name type="scientific">Streptomyces davaonensis (strain DSM 101723 / JCM 4913 / KCC S-0913 / 768)</name>
    <dbReference type="NCBI Taxonomy" id="1214101"/>
    <lineage>
        <taxon>Bacteria</taxon>
        <taxon>Bacillati</taxon>
        <taxon>Actinomycetota</taxon>
        <taxon>Actinomycetes</taxon>
        <taxon>Kitasatosporales</taxon>
        <taxon>Streptomycetaceae</taxon>
        <taxon>Streptomyces</taxon>
    </lineage>
</organism>